<gene>
    <name evidence="2" type="ORF">LNTAR_21675</name>
</gene>
<feature type="transmembrane region" description="Helical" evidence="1">
    <location>
        <begin position="49"/>
        <end position="69"/>
    </location>
</feature>
<name>A6DM69_9BACT</name>
<keyword evidence="3" id="KW-1185">Reference proteome</keyword>
<dbReference type="STRING" id="313628.LNTAR_21675"/>
<dbReference type="Proteomes" id="UP000004947">
    <property type="component" value="Unassembled WGS sequence"/>
</dbReference>
<protein>
    <submittedName>
        <fullName evidence="2">Uncharacterized protein</fullName>
    </submittedName>
</protein>
<evidence type="ECO:0000313" key="3">
    <source>
        <dbReference type="Proteomes" id="UP000004947"/>
    </source>
</evidence>
<keyword evidence="1" id="KW-0472">Membrane</keyword>
<dbReference type="AlphaFoldDB" id="A6DM69"/>
<accession>A6DM69</accession>
<feature type="transmembrane region" description="Helical" evidence="1">
    <location>
        <begin position="7"/>
        <end position="29"/>
    </location>
</feature>
<organism evidence="2 3">
    <name type="scientific">Lentisphaera araneosa HTCC2155</name>
    <dbReference type="NCBI Taxonomy" id="313628"/>
    <lineage>
        <taxon>Bacteria</taxon>
        <taxon>Pseudomonadati</taxon>
        <taxon>Lentisphaerota</taxon>
        <taxon>Lentisphaeria</taxon>
        <taxon>Lentisphaerales</taxon>
        <taxon>Lentisphaeraceae</taxon>
        <taxon>Lentisphaera</taxon>
    </lineage>
</organism>
<dbReference type="eggNOG" id="ENOG5033DZT">
    <property type="taxonomic scope" value="Bacteria"/>
</dbReference>
<feature type="transmembrane region" description="Helical" evidence="1">
    <location>
        <begin position="81"/>
        <end position="99"/>
    </location>
</feature>
<evidence type="ECO:0000256" key="1">
    <source>
        <dbReference type="SAM" id="Phobius"/>
    </source>
</evidence>
<evidence type="ECO:0000313" key="2">
    <source>
        <dbReference type="EMBL" id="EDM27367.1"/>
    </source>
</evidence>
<dbReference type="EMBL" id="ABCK01000010">
    <property type="protein sequence ID" value="EDM27367.1"/>
    <property type="molecule type" value="Genomic_DNA"/>
</dbReference>
<sequence>MKSPHKRIILSSILIPIIGTILTISSGIYTSISEGEEIILIERLEGIPLLLIFAYFFVGCQSVLFSLALELVIQNRIKVEFQFYIISTILGFLLGMSLLHIYFGIIGAITGLIIGVIVRTNYLKHKTLTKDRSEYSRTSSITQSRR</sequence>
<feature type="transmembrane region" description="Helical" evidence="1">
    <location>
        <begin position="105"/>
        <end position="122"/>
    </location>
</feature>
<reference evidence="2 3" key="1">
    <citation type="journal article" date="2010" name="J. Bacteriol.">
        <title>Genome sequence of Lentisphaera araneosa HTCC2155T, the type species of the order Lentisphaerales in the phylum Lentisphaerae.</title>
        <authorList>
            <person name="Thrash J.C."/>
            <person name="Cho J.C."/>
            <person name="Vergin K.L."/>
            <person name="Morris R.M."/>
            <person name="Giovannoni S.J."/>
        </authorList>
    </citation>
    <scope>NUCLEOTIDE SEQUENCE [LARGE SCALE GENOMIC DNA]</scope>
    <source>
        <strain evidence="2 3">HTCC2155</strain>
    </source>
</reference>
<keyword evidence="1" id="KW-1133">Transmembrane helix</keyword>
<keyword evidence="1" id="KW-0812">Transmembrane</keyword>
<proteinExistence type="predicted"/>
<comment type="caution">
    <text evidence="2">The sequence shown here is derived from an EMBL/GenBank/DDBJ whole genome shotgun (WGS) entry which is preliminary data.</text>
</comment>